<keyword evidence="2 8" id="KW-0963">Cytoplasm</keyword>
<dbReference type="PANTHER" id="PTHR43033">
    <property type="entry name" value="TRNA(ILE)-LYSIDINE SYNTHASE-RELATED"/>
    <property type="match status" value="1"/>
</dbReference>
<dbReference type="Pfam" id="PF09179">
    <property type="entry name" value="TilS"/>
    <property type="match status" value="1"/>
</dbReference>
<keyword evidence="4 8" id="KW-0819">tRNA processing</keyword>
<evidence type="ECO:0000313" key="10">
    <source>
        <dbReference type="EMBL" id="MED1205994.1"/>
    </source>
</evidence>
<dbReference type="GO" id="GO:0032267">
    <property type="term" value="F:tRNA(Ile)-lysidine synthase activity"/>
    <property type="evidence" value="ECO:0007669"/>
    <property type="project" value="UniProtKB-EC"/>
</dbReference>
<evidence type="ECO:0000256" key="3">
    <source>
        <dbReference type="ARBA" id="ARBA00022598"/>
    </source>
</evidence>
<dbReference type="InterPro" id="IPR012796">
    <property type="entry name" value="Lysidine-tRNA-synth_C"/>
</dbReference>
<evidence type="ECO:0000259" key="9">
    <source>
        <dbReference type="SMART" id="SM00977"/>
    </source>
</evidence>
<keyword evidence="5 8" id="KW-0547">Nucleotide-binding</keyword>
<keyword evidence="3 8" id="KW-0436">Ligase</keyword>
<dbReference type="InterPro" id="IPR012094">
    <property type="entry name" value="tRNA_Ile_lys_synt"/>
</dbReference>
<dbReference type="SMART" id="SM00977">
    <property type="entry name" value="TilS_C"/>
    <property type="match status" value="1"/>
</dbReference>
<dbReference type="InterPro" id="IPR011063">
    <property type="entry name" value="TilS/TtcA_N"/>
</dbReference>
<gene>
    <name evidence="8 10" type="primary">tilS</name>
    <name evidence="10" type="ORF">P4T90_23475</name>
</gene>
<dbReference type="InterPro" id="IPR014729">
    <property type="entry name" value="Rossmann-like_a/b/a_fold"/>
</dbReference>
<evidence type="ECO:0000256" key="4">
    <source>
        <dbReference type="ARBA" id="ARBA00022694"/>
    </source>
</evidence>
<comment type="catalytic activity">
    <reaction evidence="7 8">
        <text>cytidine(34) in tRNA(Ile2) + L-lysine + ATP = lysidine(34) in tRNA(Ile2) + AMP + diphosphate + H(+)</text>
        <dbReference type="Rhea" id="RHEA:43744"/>
        <dbReference type="Rhea" id="RHEA-COMP:10625"/>
        <dbReference type="Rhea" id="RHEA-COMP:10670"/>
        <dbReference type="ChEBI" id="CHEBI:15378"/>
        <dbReference type="ChEBI" id="CHEBI:30616"/>
        <dbReference type="ChEBI" id="CHEBI:32551"/>
        <dbReference type="ChEBI" id="CHEBI:33019"/>
        <dbReference type="ChEBI" id="CHEBI:82748"/>
        <dbReference type="ChEBI" id="CHEBI:83665"/>
        <dbReference type="ChEBI" id="CHEBI:456215"/>
        <dbReference type="EC" id="6.3.4.19"/>
    </reaction>
</comment>
<keyword evidence="11" id="KW-1185">Reference proteome</keyword>
<accession>A0ABU6MNU4</accession>
<dbReference type="Gene3D" id="3.40.50.620">
    <property type="entry name" value="HUPs"/>
    <property type="match status" value="1"/>
</dbReference>
<reference evidence="10 11" key="1">
    <citation type="submission" date="2023-03" db="EMBL/GenBank/DDBJ databases">
        <title>Bacillus Genome Sequencing.</title>
        <authorList>
            <person name="Dunlap C."/>
        </authorList>
    </citation>
    <scope>NUCLEOTIDE SEQUENCE [LARGE SCALE GENOMIC DNA]</scope>
    <source>
        <strain evidence="10 11">B-23453</strain>
    </source>
</reference>
<organism evidence="10 11">
    <name type="scientific">Heyndrickxia acidicola</name>
    <dbReference type="NCBI Taxonomy" id="209389"/>
    <lineage>
        <taxon>Bacteria</taxon>
        <taxon>Bacillati</taxon>
        <taxon>Bacillota</taxon>
        <taxon>Bacilli</taxon>
        <taxon>Bacillales</taxon>
        <taxon>Bacillaceae</taxon>
        <taxon>Heyndrickxia</taxon>
    </lineage>
</organism>
<dbReference type="InterPro" id="IPR012795">
    <property type="entry name" value="tRNA_Ile_lys_synt_N"/>
</dbReference>
<protein>
    <recommendedName>
        <fullName evidence="8">tRNA(Ile)-lysidine synthase</fullName>
        <ecNumber evidence="8">6.3.4.19</ecNumber>
    </recommendedName>
    <alternativeName>
        <fullName evidence="8">tRNA(Ile)-2-lysyl-cytidine synthase</fullName>
    </alternativeName>
    <alternativeName>
        <fullName evidence="8">tRNA(Ile)-lysidine synthetase</fullName>
    </alternativeName>
</protein>
<evidence type="ECO:0000256" key="6">
    <source>
        <dbReference type="ARBA" id="ARBA00022840"/>
    </source>
</evidence>
<name>A0ABU6MNU4_9BACI</name>
<evidence type="ECO:0000256" key="8">
    <source>
        <dbReference type="HAMAP-Rule" id="MF_01161"/>
    </source>
</evidence>
<feature type="domain" description="Lysidine-tRNA(Ile) synthetase C-terminal" evidence="9">
    <location>
        <begin position="385"/>
        <end position="460"/>
    </location>
</feature>
<evidence type="ECO:0000256" key="1">
    <source>
        <dbReference type="ARBA" id="ARBA00004496"/>
    </source>
</evidence>
<dbReference type="EMBL" id="JARMAB010000046">
    <property type="protein sequence ID" value="MED1205994.1"/>
    <property type="molecule type" value="Genomic_DNA"/>
</dbReference>
<proteinExistence type="inferred from homology"/>
<dbReference type="RefSeq" id="WP_066267866.1">
    <property type="nucleotide sequence ID" value="NZ_JARMAB010000046.1"/>
</dbReference>
<evidence type="ECO:0000313" key="11">
    <source>
        <dbReference type="Proteomes" id="UP001341444"/>
    </source>
</evidence>
<dbReference type="HAMAP" id="MF_01161">
    <property type="entry name" value="tRNA_Ile_lys_synt"/>
    <property type="match status" value="1"/>
</dbReference>
<dbReference type="SUPFAM" id="SSF56037">
    <property type="entry name" value="PheT/TilS domain"/>
    <property type="match status" value="1"/>
</dbReference>
<dbReference type="NCBIfam" id="TIGR02432">
    <property type="entry name" value="lysidine_TilS_N"/>
    <property type="match status" value="1"/>
</dbReference>
<sequence length="472" mass="54653">MIPFELKIANFINQNELIAKGDSVLVGVSGGPDSLALLHYLIEHQKKYSISVFAAHVDHMLRGEESYQDLLFVQKFCNSYGIPLFATRINIAKERVKLKKGEEETARLFRYEFYQKVMEQNKMNKLALGHHGDDQIETILMKLTRGSSGKGRAGIPIKRVFHSGELIRPLLCLTKSEIEDYCQFYKLNPRHDASNSKLDFTRNRFRLKVLPFLKKENPHIHEHFQRFSEQLTEDETFLQELTLKEMNKVWNKNRSEISLNIPAFLAMPIPLQRRGIHLILNYLYKSKTSSLNALHTDAIFRLLSSNQPSGALDLPLGLKVKRSYQKCFFSFYKDEISSDFYYELYENEEADLPNGCKIKLFASSGSKPPEGETICLSKKDVELPIIIRNRRDGDRLKVKGLNGTKKVKDIFINEKVPVKERLFWPIVTDQTGKVLWVPELRKSSFDKLPEANHDYYYIQYCKQSSSRGKAKE</sequence>
<dbReference type="EC" id="6.3.4.19" evidence="8"/>
<dbReference type="CDD" id="cd01992">
    <property type="entry name" value="TilS_N"/>
    <property type="match status" value="1"/>
</dbReference>
<dbReference type="SUPFAM" id="SSF52402">
    <property type="entry name" value="Adenine nucleotide alpha hydrolases-like"/>
    <property type="match status" value="1"/>
</dbReference>
<dbReference type="InterPro" id="IPR015262">
    <property type="entry name" value="tRNA_Ile_lys_synt_subst-bd"/>
</dbReference>
<feature type="binding site" evidence="8">
    <location>
        <begin position="29"/>
        <end position="34"/>
    </location>
    <ligand>
        <name>ATP</name>
        <dbReference type="ChEBI" id="CHEBI:30616"/>
    </ligand>
</feature>
<comment type="subcellular location">
    <subcellularLocation>
        <location evidence="1 8">Cytoplasm</location>
    </subcellularLocation>
</comment>
<dbReference type="Pfam" id="PF01171">
    <property type="entry name" value="ATP_bind_3"/>
    <property type="match status" value="1"/>
</dbReference>
<dbReference type="Proteomes" id="UP001341444">
    <property type="component" value="Unassembled WGS sequence"/>
</dbReference>
<dbReference type="NCBIfam" id="TIGR02433">
    <property type="entry name" value="lysidine_TilS_C"/>
    <property type="match status" value="1"/>
</dbReference>
<evidence type="ECO:0000256" key="5">
    <source>
        <dbReference type="ARBA" id="ARBA00022741"/>
    </source>
</evidence>
<comment type="caution">
    <text evidence="10">The sequence shown here is derived from an EMBL/GenBank/DDBJ whole genome shotgun (WGS) entry which is preliminary data.</text>
</comment>
<comment type="similarity">
    <text evidence="8">Belongs to the tRNA(Ile)-lysidine synthase family.</text>
</comment>
<dbReference type="PANTHER" id="PTHR43033:SF1">
    <property type="entry name" value="TRNA(ILE)-LYSIDINE SYNTHASE-RELATED"/>
    <property type="match status" value="1"/>
</dbReference>
<evidence type="ECO:0000256" key="7">
    <source>
        <dbReference type="ARBA" id="ARBA00048539"/>
    </source>
</evidence>
<comment type="function">
    <text evidence="8">Ligates lysine onto the cytidine present at position 34 of the AUA codon-specific tRNA(Ile) that contains the anticodon CAU, in an ATP-dependent manner. Cytidine is converted to lysidine, thus changing the amino acid specificity of the tRNA from methionine to isoleucine.</text>
</comment>
<dbReference type="Gene3D" id="3.30.465.60">
    <property type="match status" value="1"/>
</dbReference>
<dbReference type="SUPFAM" id="SSF82829">
    <property type="entry name" value="MesJ substrate recognition domain-like"/>
    <property type="match status" value="1"/>
</dbReference>
<evidence type="ECO:0000256" key="2">
    <source>
        <dbReference type="ARBA" id="ARBA00022490"/>
    </source>
</evidence>
<comment type="domain">
    <text evidence="8">The N-terminal region contains the highly conserved SGGXDS motif, predicted to be a P-loop motif involved in ATP binding.</text>
</comment>
<dbReference type="Pfam" id="PF11734">
    <property type="entry name" value="TilS_C"/>
    <property type="match status" value="1"/>
</dbReference>
<keyword evidence="6 8" id="KW-0067">ATP-binding</keyword>